<proteinExistence type="predicted"/>
<dbReference type="PANTHER" id="PTHR35528:SF3">
    <property type="entry name" value="BLL1675 PROTEIN"/>
    <property type="match status" value="1"/>
</dbReference>
<dbReference type="STRING" id="157910.SAMN05445850_7716"/>
<accession>A0A1H1KGK6</accession>
<comment type="function">
    <text evidence="1">Involved in the transposition of the insertion sequence.</text>
</comment>
<sequence>MSKLKSLDELFAGRHFDRDVIILCVRWYLRYKLSLRDLVEMMAERGLSLAHTTNLRWVRRFAPEFIKRWNRFGRPTGQWWRVDETYLKLRGKWVYLYRAVDRVGQTVDFMLSARRDVKAAKALFRKAIEHQGQPPKTITLDGYAASHRAVREMKADGLLPEDTKVRSSKYLNNLVEQDHRNIKSRTKVMFGFKRFRNAAITLSGIELVHRIRKGQFSLAKLGLKDTAAPAVWGAVLSA</sequence>
<evidence type="ECO:0000256" key="4">
    <source>
        <dbReference type="ARBA" id="ARBA00023172"/>
    </source>
</evidence>
<dbReference type="PANTHER" id="PTHR35528">
    <property type="entry name" value="BLL1675 PROTEIN"/>
    <property type="match status" value="1"/>
</dbReference>
<evidence type="ECO:0000256" key="2">
    <source>
        <dbReference type="ARBA" id="ARBA00022578"/>
    </source>
</evidence>
<reference evidence="7" key="1">
    <citation type="submission" date="2016-10" db="EMBL/GenBank/DDBJ databases">
        <authorList>
            <person name="Varghese N."/>
            <person name="Submissions S."/>
        </authorList>
    </citation>
    <scope>NUCLEOTIDE SEQUENCE [LARGE SCALE GENOMIC DNA]</scope>
    <source>
        <strain evidence="7">DUS833</strain>
    </source>
</reference>
<feature type="domain" description="DDE" evidence="5">
    <location>
        <begin position="80"/>
        <end position="215"/>
    </location>
</feature>
<dbReference type="GO" id="GO:0003677">
    <property type="term" value="F:DNA binding"/>
    <property type="evidence" value="ECO:0007669"/>
    <property type="project" value="UniProtKB-KW"/>
</dbReference>
<dbReference type="Pfam" id="PF13610">
    <property type="entry name" value="DDE_Tnp_IS240"/>
    <property type="match status" value="1"/>
</dbReference>
<dbReference type="InterPro" id="IPR052183">
    <property type="entry name" value="IS_Transposase"/>
</dbReference>
<keyword evidence="3" id="KW-0238">DNA-binding</keyword>
<dbReference type="SUPFAM" id="SSF53098">
    <property type="entry name" value="Ribonuclease H-like"/>
    <property type="match status" value="1"/>
</dbReference>
<gene>
    <name evidence="6" type="ORF">SAMN05445850_7716</name>
</gene>
<evidence type="ECO:0000313" key="6">
    <source>
        <dbReference type="EMBL" id="SDR61376.1"/>
    </source>
</evidence>
<dbReference type="InterPro" id="IPR036397">
    <property type="entry name" value="RNaseH_sf"/>
</dbReference>
<dbReference type="GO" id="GO:0006310">
    <property type="term" value="P:DNA recombination"/>
    <property type="evidence" value="ECO:0007669"/>
    <property type="project" value="UniProtKB-KW"/>
</dbReference>
<evidence type="ECO:0000313" key="7">
    <source>
        <dbReference type="Proteomes" id="UP000199365"/>
    </source>
</evidence>
<dbReference type="InterPro" id="IPR047930">
    <property type="entry name" value="Transpos_IS6"/>
</dbReference>
<dbReference type="Proteomes" id="UP000199365">
    <property type="component" value="Unassembled WGS sequence"/>
</dbReference>
<dbReference type="InterPro" id="IPR032874">
    <property type="entry name" value="DDE_dom"/>
</dbReference>
<evidence type="ECO:0000259" key="5">
    <source>
        <dbReference type="Pfam" id="PF13610"/>
    </source>
</evidence>
<protein>
    <submittedName>
        <fullName evidence="6">Transposase (Or an inactivated derivative)</fullName>
    </submittedName>
</protein>
<evidence type="ECO:0000256" key="1">
    <source>
        <dbReference type="ARBA" id="ARBA00002286"/>
    </source>
</evidence>
<name>A0A1H1KGK6_9BURK</name>
<keyword evidence="2" id="KW-0815">Transposition</keyword>
<dbReference type="Gene3D" id="3.30.420.10">
    <property type="entry name" value="Ribonuclease H-like superfamily/Ribonuclease H"/>
    <property type="match status" value="1"/>
</dbReference>
<evidence type="ECO:0000256" key="3">
    <source>
        <dbReference type="ARBA" id="ARBA00023125"/>
    </source>
</evidence>
<organism evidence="6 7">
    <name type="scientific">Paraburkholderia tuberum</name>
    <dbReference type="NCBI Taxonomy" id="157910"/>
    <lineage>
        <taxon>Bacteria</taxon>
        <taxon>Pseudomonadati</taxon>
        <taxon>Pseudomonadota</taxon>
        <taxon>Betaproteobacteria</taxon>
        <taxon>Burkholderiales</taxon>
        <taxon>Burkholderiaceae</taxon>
        <taxon>Paraburkholderia</taxon>
    </lineage>
</organism>
<dbReference type="NCBIfam" id="NF033587">
    <property type="entry name" value="transpos_IS6"/>
    <property type="match status" value="1"/>
</dbReference>
<keyword evidence="7" id="KW-1185">Reference proteome</keyword>
<dbReference type="EMBL" id="FNKX01000004">
    <property type="protein sequence ID" value="SDR61376.1"/>
    <property type="molecule type" value="Genomic_DNA"/>
</dbReference>
<dbReference type="GO" id="GO:0032196">
    <property type="term" value="P:transposition"/>
    <property type="evidence" value="ECO:0007669"/>
    <property type="project" value="UniProtKB-KW"/>
</dbReference>
<dbReference type="InterPro" id="IPR012337">
    <property type="entry name" value="RNaseH-like_sf"/>
</dbReference>
<keyword evidence="4" id="KW-0233">DNA recombination</keyword>
<dbReference type="AlphaFoldDB" id="A0A1H1KGK6"/>